<dbReference type="CDD" id="cd03794">
    <property type="entry name" value="GT4_WbuB-like"/>
    <property type="match status" value="1"/>
</dbReference>
<dbReference type="Pfam" id="PF00534">
    <property type="entry name" value="Glycos_transf_1"/>
    <property type="match status" value="1"/>
</dbReference>
<dbReference type="EC" id="2.4.1.57" evidence="3"/>
<feature type="domain" description="Glycosyltransferase subfamily 4-like N-terminal" evidence="2">
    <location>
        <begin position="16"/>
        <end position="201"/>
    </location>
</feature>
<dbReference type="Pfam" id="PF13579">
    <property type="entry name" value="Glyco_trans_4_4"/>
    <property type="match status" value="1"/>
</dbReference>
<keyword evidence="3" id="KW-0328">Glycosyltransferase</keyword>
<gene>
    <name evidence="3" type="primary">pimB</name>
    <name evidence="3" type="ORF">AULFYP135_00362</name>
</gene>
<evidence type="ECO:0000313" key="3">
    <source>
        <dbReference type="EMBL" id="VYS78628.1"/>
    </source>
</evidence>
<dbReference type="PANTHER" id="PTHR12526:SF622">
    <property type="entry name" value="GLYCOSYLTRANSFERASE (GROUP I)"/>
    <property type="match status" value="1"/>
</dbReference>
<accession>A0A6N2RDK6</accession>
<keyword evidence="3" id="KW-0808">Transferase</keyword>
<dbReference type="PANTHER" id="PTHR12526">
    <property type="entry name" value="GLYCOSYLTRANSFERASE"/>
    <property type="match status" value="1"/>
</dbReference>
<dbReference type="GO" id="GO:0016757">
    <property type="term" value="F:glycosyltransferase activity"/>
    <property type="evidence" value="ECO:0007669"/>
    <property type="project" value="UniProtKB-KW"/>
</dbReference>
<name>A0A6N2RDK6_9FIRM</name>
<evidence type="ECO:0000259" key="1">
    <source>
        <dbReference type="Pfam" id="PF00534"/>
    </source>
</evidence>
<sequence>MNILIVNQYAGSPELGMEFRPYYLAQEWGKMGHHPVVVTGDFSHLRQKNPRAIRDFEEKTVEGVRYCFLKTPAYAGNGLGRVKNVFAFCRKLYSGAARLAKTYRPDVVIASSTHPFDGRGAARIARIAKAKLIYEVHDLWPLSPMELYGYKAGHPLIHLIRREVRRLSRKSDGVVSILEKADLYLASIGASPKNYQHIPNGVDFREEPENLPPKKHQELLELLHSRGHFVLLYLGGFSAANALEDLVFAAALAPPGIAFVLMGDGPYKNELRSRAKKLRLDNLYFLDPAPKGEATALLPMADALYLGAKRSPLYQYGVGMNKLFDYLLSGRPILYGVAGAGNLVERSGCGLTLPPEDPRAIVEGAKALLALSPEERAELGKRGKDYVRDHHRYDRLAKEYIDYLTGL</sequence>
<dbReference type="AlphaFoldDB" id="A0A6N2RDK6"/>
<dbReference type="Gene3D" id="3.40.50.2000">
    <property type="entry name" value="Glycogen Phosphorylase B"/>
    <property type="match status" value="2"/>
</dbReference>
<organism evidence="3">
    <name type="scientific">uncultured Anaerotruncus sp</name>
    <dbReference type="NCBI Taxonomy" id="905011"/>
    <lineage>
        <taxon>Bacteria</taxon>
        <taxon>Bacillati</taxon>
        <taxon>Bacillota</taxon>
        <taxon>Clostridia</taxon>
        <taxon>Eubacteriales</taxon>
        <taxon>Oscillospiraceae</taxon>
        <taxon>Anaerotruncus</taxon>
        <taxon>environmental samples</taxon>
    </lineage>
</organism>
<dbReference type="InterPro" id="IPR001296">
    <property type="entry name" value="Glyco_trans_1"/>
</dbReference>
<proteinExistence type="predicted"/>
<feature type="domain" description="Glycosyl transferase family 1" evidence="1">
    <location>
        <begin position="227"/>
        <end position="384"/>
    </location>
</feature>
<evidence type="ECO:0000259" key="2">
    <source>
        <dbReference type="Pfam" id="PF13579"/>
    </source>
</evidence>
<dbReference type="SUPFAM" id="SSF53756">
    <property type="entry name" value="UDP-Glycosyltransferase/glycogen phosphorylase"/>
    <property type="match status" value="1"/>
</dbReference>
<dbReference type="EMBL" id="CACRSL010000003">
    <property type="protein sequence ID" value="VYS78628.1"/>
    <property type="molecule type" value="Genomic_DNA"/>
</dbReference>
<dbReference type="InterPro" id="IPR028098">
    <property type="entry name" value="Glyco_trans_4-like_N"/>
</dbReference>
<protein>
    <submittedName>
        <fullName evidence="3">GDP-mannose-dependent alpha-(1-6)-phosphatidylinositol monomannoside mannosyltransferase</fullName>
        <ecNumber evidence="3">2.4.1.57</ecNumber>
    </submittedName>
</protein>
<reference evidence="3" key="1">
    <citation type="submission" date="2019-11" db="EMBL/GenBank/DDBJ databases">
        <authorList>
            <person name="Feng L."/>
        </authorList>
    </citation>
    <scope>NUCLEOTIDE SEQUENCE</scope>
    <source>
        <strain evidence="3">AundefinedLFYP135</strain>
    </source>
</reference>